<reference evidence="2" key="1">
    <citation type="journal article" date="2011" name="Nat. Biotechnol.">
        <title>The genomic sequence of the Chinese hamster ovary (CHO)-K1 cell line.</title>
        <authorList>
            <person name="Xu X."/>
            <person name="Nagarajan H."/>
            <person name="Lewis N.E."/>
            <person name="Pan S."/>
            <person name="Cai Z."/>
            <person name="Liu X."/>
            <person name="Chen W."/>
            <person name="Xie M."/>
            <person name="Wang W."/>
            <person name="Hammond S."/>
            <person name="Andersen M.R."/>
            <person name="Neff N."/>
            <person name="Passarelli B."/>
            <person name="Koh W."/>
            <person name="Fan H.C."/>
            <person name="Wang J."/>
            <person name="Gui Y."/>
            <person name="Lee K.H."/>
            <person name="Betenbaugh M.J."/>
            <person name="Quake S.R."/>
            <person name="Famili I."/>
            <person name="Palsson B.O."/>
            <person name="Wang J."/>
        </authorList>
    </citation>
    <scope>NUCLEOTIDE SEQUENCE [LARGE SCALE GENOMIC DNA]</scope>
    <source>
        <strain evidence="2">CHO K1 cell line</strain>
    </source>
</reference>
<evidence type="ECO:0000313" key="1">
    <source>
        <dbReference type="EMBL" id="EGW14027.1"/>
    </source>
</evidence>
<dbReference type="AlphaFoldDB" id="G3I7T0"/>
<dbReference type="EMBL" id="JH001453">
    <property type="protein sequence ID" value="EGW14027.1"/>
    <property type="molecule type" value="Genomic_DNA"/>
</dbReference>
<sequence length="51" mass="6221">MASRLELARRERRARDENKRTARDLLQWGFRSQRGCVEWWWETTRPEGESG</sequence>
<gene>
    <name evidence="1" type="ORF">I79_019578</name>
</gene>
<dbReference type="InParanoid" id="G3I7T0"/>
<evidence type="ECO:0000313" key="2">
    <source>
        <dbReference type="Proteomes" id="UP000001075"/>
    </source>
</evidence>
<dbReference type="Proteomes" id="UP000001075">
    <property type="component" value="Unassembled WGS sequence"/>
</dbReference>
<proteinExistence type="predicted"/>
<organism evidence="1 2">
    <name type="scientific">Cricetulus griseus</name>
    <name type="common">Chinese hamster</name>
    <name type="synonym">Cricetulus barabensis griseus</name>
    <dbReference type="NCBI Taxonomy" id="10029"/>
    <lineage>
        <taxon>Eukaryota</taxon>
        <taxon>Metazoa</taxon>
        <taxon>Chordata</taxon>
        <taxon>Craniata</taxon>
        <taxon>Vertebrata</taxon>
        <taxon>Euteleostomi</taxon>
        <taxon>Mammalia</taxon>
        <taxon>Eutheria</taxon>
        <taxon>Euarchontoglires</taxon>
        <taxon>Glires</taxon>
        <taxon>Rodentia</taxon>
        <taxon>Myomorpha</taxon>
        <taxon>Muroidea</taxon>
        <taxon>Cricetidae</taxon>
        <taxon>Cricetinae</taxon>
        <taxon>Cricetulus</taxon>
    </lineage>
</organism>
<accession>G3I7T0</accession>
<protein>
    <submittedName>
        <fullName evidence="1">Uncharacterized protein</fullName>
    </submittedName>
</protein>
<name>G3I7T0_CRIGR</name>